<dbReference type="InterPro" id="IPR003738">
    <property type="entry name" value="SRAP"/>
</dbReference>
<keyword evidence="2 8" id="KW-0645">Protease</keyword>
<evidence type="ECO:0000256" key="7">
    <source>
        <dbReference type="ARBA" id="ARBA00023239"/>
    </source>
</evidence>
<sequence length="193" mass="22015">MIRAFDPADPMAGFEGLEARWWMVPFFHKGPVSAWKAMCTNARLETVETTAAFREPYKRRLALIPFSSFIEYDDPPGWKKGEKKRRWEIAWPQQHERYHVRFFAGLWDTAHPADHDEPLTSFTFVTGEPGPVFSMPRPDTGKPLHTRQARVLPLAQGMDWLRLDGGVKALLADPEPAGGFVLTERPRELNAGD</sequence>
<keyword evidence="5" id="KW-0190">Covalent protein-DNA linkage</keyword>
<name>A0A941HWE0_9CAUL</name>
<organism evidence="9 10">
    <name type="scientific">Phenylobacterium glaciei</name>
    <dbReference type="NCBI Taxonomy" id="2803784"/>
    <lineage>
        <taxon>Bacteria</taxon>
        <taxon>Pseudomonadati</taxon>
        <taxon>Pseudomonadota</taxon>
        <taxon>Alphaproteobacteria</taxon>
        <taxon>Caulobacterales</taxon>
        <taxon>Caulobacteraceae</taxon>
        <taxon>Phenylobacterium</taxon>
    </lineage>
</organism>
<protein>
    <recommendedName>
        <fullName evidence="8">Abasic site processing protein</fullName>
        <ecNumber evidence="8">3.4.-.-</ecNumber>
    </recommendedName>
</protein>
<dbReference type="SUPFAM" id="SSF143081">
    <property type="entry name" value="BB1717-like"/>
    <property type="match status" value="1"/>
</dbReference>
<dbReference type="InterPro" id="IPR036590">
    <property type="entry name" value="SRAP-like"/>
</dbReference>
<evidence type="ECO:0000256" key="8">
    <source>
        <dbReference type="RuleBase" id="RU364100"/>
    </source>
</evidence>
<keyword evidence="7" id="KW-0456">Lyase</keyword>
<evidence type="ECO:0000256" key="1">
    <source>
        <dbReference type="ARBA" id="ARBA00008136"/>
    </source>
</evidence>
<dbReference type="EMBL" id="JAGSGD010000001">
    <property type="protein sequence ID" value="MBR7619996.1"/>
    <property type="molecule type" value="Genomic_DNA"/>
</dbReference>
<evidence type="ECO:0000256" key="6">
    <source>
        <dbReference type="ARBA" id="ARBA00023125"/>
    </source>
</evidence>
<evidence type="ECO:0000256" key="4">
    <source>
        <dbReference type="ARBA" id="ARBA00022801"/>
    </source>
</evidence>
<gene>
    <name evidence="9" type="ORF">JKL49_11410</name>
</gene>
<dbReference type="Proteomes" id="UP000622580">
    <property type="component" value="Unassembled WGS sequence"/>
</dbReference>
<dbReference type="Gene3D" id="3.90.1680.10">
    <property type="entry name" value="SOS response associated peptidase-like"/>
    <property type="match status" value="1"/>
</dbReference>
<evidence type="ECO:0000313" key="9">
    <source>
        <dbReference type="EMBL" id="MBR7619996.1"/>
    </source>
</evidence>
<dbReference type="GO" id="GO:0006508">
    <property type="term" value="P:proteolysis"/>
    <property type="evidence" value="ECO:0007669"/>
    <property type="project" value="UniProtKB-KW"/>
</dbReference>
<keyword evidence="4 8" id="KW-0378">Hydrolase</keyword>
<keyword evidence="10" id="KW-1185">Reference proteome</keyword>
<evidence type="ECO:0000256" key="2">
    <source>
        <dbReference type="ARBA" id="ARBA00022670"/>
    </source>
</evidence>
<evidence type="ECO:0000313" key="10">
    <source>
        <dbReference type="Proteomes" id="UP000622580"/>
    </source>
</evidence>
<keyword evidence="3" id="KW-0227">DNA damage</keyword>
<dbReference type="AlphaFoldDB" id="A0A941HWE0"/>
<dbReference type="GO" id="GO:0016829">
    <property type="term" value="F:lyase activity"/>
    <property type="evidence" value="ECO:0007669"/>
    <property type="project" value="UniProtKB-KW"/>
</dbReference>
<proteinExistence type="inferred from homology"/>
<dbReference type="EC" id="3.4.-.-" evidence="8"/>
<comment type="caution">
    <text evidence="9">The sequence shown here is derived from an EMBL/GenBank/DDBJ whole genome shotgun (WGS) entry which is preliminary data.</text>
</comment>
<dbReference type="PANTHER" id="PTHR13604">
    <property type="entry name" value="DC12-RELATED"/>
    <property type="match status" value="1"/>
</dbReference>
<dbReference type="PANTHER" id="PTHR13604:SF0">
    <property type="entry name" value="ABASIC SITE PROCESSING PROTEIN HMCES"/>
    <property type="match status" value="1"/>
</dbReference>
<dbReference type="GO" id="GO:0008233">
    <property type="term" value="F:peptidase activity"/>
    <property type="evidence" value="ECO:0007669"/>
    <property type="project" value="UniProtKB-KW"/>
</dbReference>
<accession>A0A941HWE0</accession>
<dbReference type="GO" id="GO:0106300">
    <property type="term" value="P:protein-DNA covalent cross-linking repair"/>
    <property type="evidence" value="ECO:0007669"/>
    <property type="project" value="InterPro"/>
</dbReference>
<keyword evidence="6" id="KW-0238">DNA-binding</keyword>
<reference evidence="9" key="1">
    <citation type="submission" date="2021-04" db="EMBL/GenBank/DDBJ databases">
        <title>Draft genome assembly of strain Phenylobacterium sp. 20VBR1 using MiniION and Illumina platforms.</title>
        <authorList>
            <person name="Thomas F.A."/>
            <person name="Krishnan K.P."/>
            <person name="Sinha R.K."/>
        </authorList>
    </citation>
    <scope>NUCLEOTIDE SEQUENCE</scope>
    <source>
        <strain evidence="9">20VBR1</strain>
    </source>
</reference>
<comment type="similarity">
    <text evidence="1 8">Belongs to the SOS response-associated peptidase family.</text>
</comment>
<dbReference type="GO" id="GO:0003697">
    <property type="term" value="F:single-stranded DNA binding"/>
    <property type="evidence" value="ECO:0007669"/>
    <property type="project" value="InterPro"/>
</dbReference>
<evidence type="ECO:0000256" key="3">
    <source>
        <dbReference type="ARBA" id="ARBA00022763"/>
    </source>
</evidence>
<dbReference type="Pfam" id="PF02586">
    <property type="entry name" value="SRAP"/>
    <property type="match status" value="1"/>
</dbReference>
<evidence type="ECO:0000256" key="5">
    <source>
        <dbReference type="ARBA" id="ARBA00023124"/>
    </source>
</evidence>